<proteinExistence type="predicted"/>
<dbReference type="EMBL" id="WKZA01000012">
    <property type="protein sequence ID" value="MSA94327.1"/>
    <property type="molecule type" value="Genomic_DNA"/>
</dbReference>
<protein>
    <submittedName>
        <fullName evidence="8">MFS transporter</fullName>
    </submittedName>
</protein>
<dbReference type="PROSITE" id="PS50850">
    <property type="entry name" value="MFS"/>
    <property type="match status" value="1"/>
</dbReference>
<feature type="transmembrane region" description="Helical" evidence="6">
    <location>
        <begin position="12"/>
        <end position="39"/>
    </location>
</feature>
<dbReference type="Proteomes" id="UP000462865">
    <property type="component" value="Unassembled WGS sequence"/>
</dbReference>
<evidence type="ECO:0000256" key="2">
    <source>
        <dbReference type="ARBA" id="ARBA00022692"/>
    </source>
</evidence>
<feature type="region of interest" description="Disordered" evidence="5">
    <location>
        <begin position="203"/>
        <end position="224"/>
    </location>
</feature>
<evidence type="ECO:0000256" key="3">
    <source>
        <dbReference type="ARBA" id="ARBA00022989"/>
    </source>
</evidence>
<feature type="transmembrane region" description="Helical" evidence="6">
    <location>
        <begin position="361"/>
        <end position="384"/>
    </location>
</feature>
<feature type="transmembrane region" description="Helical" evidence="6">
    <location>
        <begin position="81"/>
        <end position="99"/>
    </location>
</feature>
<name>A0A7K0I9H2_9ACTN</name>
<feature type="transmembrane region" description="Helical" evidence="6">
    <location>
        <begin position="390"/>
        <end position="412"/>
    </location>
</feature>
<dbReference type="SUPFAM" id="SSF103473">
    <property type="entry name" value="MFS general substrate transporter"/>
    <property type="match status" value="1"/>
</dbReference>
<dbReference type="RefSeq" id="WP_154270200.1">
    <property type="nucleotide sequence ID" value="NZ_WKZA01000012.1"/>
</dbReference>
<feature type="compositionally biased region" description="Basic and acidic residues" evidence="5">
    <location>
        <begin position="208"/>
        <end position="218"/>
    </location>
</feature>
<feature type="transmembrane region" description="Helical" evidence="6">
    <location>
        <begin position="235"/>
        <end position="253"/>
    </location>
</feature>
<dbReference type="InterPro" id="IPR011701">
    <property type="entry name" value="MFS"/>
</dbReference>
<feature type="transmembrane region" description="Helical" evidence="6">
    <location>
        <begin position="265"/>
        <end position="285"/>
    </location>
</feature>
<keyword evidence="4 6" id="KW-0472">Membrane</keyword>
<evidence type="ECO:0000256" key="5">
    <source>
        <dbReference type="SAM" id="MobiDB-lite"/>
    </source>
</evidence>
<feature type="domain" description="Major facilitator superfamily (MFS) profile" evidence="7">
    <location>
        <begin position="11"/>
        <end position="419"/>
    </location>
</feature>
<evidence type="ECO:0000313" key="8">
    <source>
        <dbReference type="EMBL" id="MSA94327.1"/>
    </source>
</evidence>
<evidence type="ECO:0000256" key="4">
    <source>
        <dbReference type="ARBA" id="ARBA00023136"/>
    </source>
</evidence>
<feature type="transmembrane region" description="Helical" evidence="6">
    <location>
        <begin position="325"/>
        <end position="349"/>
    </location>
</feature>
<evidence type="ECO:0000313" key="9">
    <source>
        <dbReference type="Proteomes" id="UP000462865"/>
    </source>
</evidence>
<accession>A0A7K0I9H2</accession>
<dbReference type="AlphaFoldDB" id="A0A7K0I9H2"/>
<feature type="transmembrane region" description="Helical" evidence="6">
    <location>
        <begin position="140"/>
        <end position="165"/>
    </location>
</feature>
<reference evidence="8 9" key="1">
    <citation type="journal article" date="2019" name="Nat. Med.">
        <title>A library of human gut bacterial isolates paired with longitudinal multiomics data enables mechanistic microbiome research.</title>
        <authorList>
            <person name="Poyet M."/>
            <person name="Groussin M."/>
            <person name="Gibbons S.M."/>
            <person name="Avila-Pacheco J."/>
            <person name="Jiang X."/>
            <person name="Kearney S.M."/>
            <person name="Perrotta A.R."/>
            <person name="Berdy B."/>
            <person name="Zhao S."/>
            <person name="Lieberman T.D."/>
            <person name="Swanson P.K."/>
            <person name="Smith M."/>
            <person name="Roesemann S."/>
            <person name="Alexander J.E."/>
            <person name="Rich S.A."/>
            <person name="Livny J."/>
            <person name="Vlamakis H."/>
            <person name="Clish C."/>
            <person name="Bullock K."/>
            <person name="Deik A."/>
            <person name="Scott J."/>
            <person name="Pierce K.A."/>
            <person name="Xavier R.J."/>
            <person name="Alm E.J."/>
        </authorList>
    </citation>
    <scope>NUCLEOTIDE SEQUENCE [LARGE SCALE GENOMIC DNA]</scope>
    <source>
        <strain evidence="8 9">BIOML-A1</strain>
    </source>
</reference>
<comment type="caution">
    <text evidence="8">The sequence shown here is derived from an EMBL/GenBank/DDBJ whole genome shotgun (WGS) entry which is preliminary data.</text>
</comment>
<dbReference type="InterPro" id="IPR020846">
    <property type="entry name" value="MFS_dom"/>
</dbReference>
<dbReference type="InterPro" id="IPR036259">
    <property type="entry name" value="MFS_trans_sf"/>
</dbReference>
<comment type="subcellular location">
    <subcellularLocation>
        <location evidence="1">Cell membrane</location>
        <topology evidence="1">Multi-pass membrane protein</topology>
    </subcellularLocation>
</comment>
<sequence length="438" mass="47132">MTAAKPRLHYAWLILIGCCFMQAGGLGAVLDAAGVFFVPVCDDLGFTRSELSLYLTFYFIATVFAMPLVGKWITKYNVNRVLSVSFALVVAAVAAMGFYTQPWQWWISGVVFGLAGSFIFVVPAPILIGNWFHAHKGLALGVAMSFSGIGGAALGPVFTLLIQAFGWREAYFIAAGIMALLVLPWTLFVFKLRPEDVGAKPYGWTDEDERREQQRERAGGGAASPGVPLGKALKTVPFVCMFLFAGLIAYFAGFNSHLPGYAQSIGFSALVGSSLLTAVMVGNVVEKLLVGWLNDRVGVQFTVNIQLAMVACGFVGFMFSGDNLVLLYASAFLFGAQNSLVSVSTPLLIRQLFGERDFPAIFTYARIGTGVIGCLGPVTVAGIFDVTGSFVPAFGLGIAITALGFLSVRLAYRLRGKLAWAEGATPSEARENIRRRER</sequence>
<keyword evidence="3 6" id="KW-1133">Transmembrane helix</keyword>
<feature type="transmembrane region" description="Helical" evidence="6">
    <location>
        <begin position="51"/>
        <end position="69"/>
    </location>
</feature>
<gene>
    <name evidence="8" type="ORF">GKG38_04485</name>
</gene>
<organism evidence="8 9">
    <name type="scientific">Gordonibacter urolithinfaciens</name>
    <dbReference type="NCBI Taxonomy" id="1335613"/>
    <lineage>
        <taxon>Bacteria</taxon>
        <taxon>Bacillati</taxon>
        <taxon>Actinomycetota</taxon>
        <taxon>Coriobacteriia</taxon>
        <taxon>Eggerthellales</taxon>
        <taxon>Eggerthellaceae</taxon>
        <taxon>Gordonibacter</taxon>
    </lineage>
</organism>
<evidence type="ECO:0000259" key="7">
    <source>
        <dbReference type="PROSITE" id="PS50850"/>
    </source>
</evidence>
<dbReference type="PANTHER" id="PTHR11360:SF290">
    <property type="entry name" value="MONOCARBOXYLATE MFS PERMEASE"/>
    <property type="match status" value="1"/>
</dbReference>
<dbReference type="PANTHER" id="PTHR11360">
    <property type="entry name" value="MONOCARBOXYLATE TRANSPORTER"/>
    <property type="match status" value="1"/>
</dbReference>
<dbReference type="InterPro" id="IPR050327">
    <property type="entry name" value="Proton-linked_MCT"/>
</dbReference>
<dbReference type="Pfam" id="PF07690">
    <property type="entry name" value="MFS_1"/>
    <property type="match status" value="1"/>
</dbReference>
<keyword evidence="2 6" id="KW-0812">Transmembrane</keyword>
<dbReference type="Gene3D" id="1.20.1250.20">
    <property type="entry name" value="MFS general substrate transporter like domains"/>
    <property type="match status" value="1"/>
</dbReference>
<dbReference type="GO" id="GO:0022857">
    <property type="term" value="F:transmembrane transporter activity"/>
    <property type="evidence" value="ECO:0007669"/>
    <property type="project" value="InterPro"/>
</dbReference>
<feature type="transmembrane region" description="Helical" evidence="6">
    <location>
        <begin position="105"/>
        <end position="128"/>
    </location>
</feature>
<dbReference type="GO" id="GO:0005886">
    <property type="term" value="C:plasma membrane"/>
    <property type="evidence" value="ECO:0007669"/>
    <property type="project" value="UniProtKB-SubCell"/>
</dbReference>
<feature type="transmembrane region" description="Helical" evidence="6">
    <location>
        <begin position="297"/>
        <end position="319"/>
    </location>
</feature>
<evidence type="ECO:0000256" key="1">
    <source>
        <dbReference type="ARBA" id="ARBA00004651"/>
    </source>
</evidence>
<feature type="transmembrane region" description="Helical" evidence="6">
    <location>
        <begin position="171"/>
        <end position="190"/>
    </location>
</feature>
<dbReference type="PROSITE" id="PS51257">
    <property type="entry name" value="PROKAR_LIPOPROTEIN"/>
    <property type="match status" value="1"/>
</dbReference>
<evidence type="ECO:0000256" key="6">
    <source>
        <dbReference type="SAM" id="Phobius"/>
    </source>
</evidence>